<dbReference type="Gene3D" id="1.20.120.1490">
    <property type="match status" value="1"/>
</dbReference>
<comment type="subcellular location">
    <subcellularLocation>
        <location evidence="1">Periplasm</location>
    </subcellularLocation>
</comment>
<dbReference type="Pfam" id="PF07813">
    <property type="entry name" value="LTXXQ"/>
    <property type="match status" value="1"/>
</dbReference>
<organism evidence="6 7">
    <name type="scientific">Aetokthonos hydrillicola Thurmond2011</name>
    <dbReference type="NCBI Taxonomy" id="2712845"/>
    <lineage>
        <taxon>Bacteria</taxon>
        <taxon>Bacillati</taxon>
        <taxon>Cyanobacteriota</taxon>
        <taxon>Cyanophyceae</taxon>
        <taxon>Nostocales</taxon>
        <taxon>Hapalosiphonaceae</taxon>
        <taxon>Aetokthonos</taxon>
    </lineage>
</organism>
<dbReference type="InterPro" id="IPR012899">
    <property type="entry name" value="LTXXQ"/>
</dbReference>
<proteinExistence type="inferred from homology"/>
<comment type="caution">
    <text evidence="6">The sequence shown here is derived from an EMBL/GenBank/DDBJ whole genome shotgun (WGS) entry which is preliminary data.</text>
</comment>
<evidence type="ECO:0000313" key="6">
    <source>
        <dbReference type="EMBL" id="MDR9896601.1"/>
    </source>
</evidence>
<keyword evidence="7" id="KW-1185">Reference proteome</keyword>
<feature type="chain" id="PRO_5043039580" evidence="5">
    <location>
        <begin position="27"/>
        <end position="154"/>
    </location>
</feature>
<gene>
    <name evidence="6" type="ORF">G7B40_018830</name>
</gene>
<comment type="similarity">
    <text evidence="2">Belongs to the CpxP/Spy family.</text>
</comment>
<evidence type="ECO:0000256" key="3">
    <source>
        <dbReference type="ARBA" id="ARBA00022729"/>
    </source>
</evidence>
<dbReference type="PANTHER" id="PTHR38102">
    <property type="entry name" value="PERIPLASMIC CHAPERONE SPY"/>
    <property type="match status" value="1"/>
</dbReference>
<protein>
    <submittedName>
        <fullName evidence="6">Spy/CpxP family protein refolding chaperone</fullName>
    </submittedName>
</protein>
<dbReference type="EMBL" id="JAALHA020000008">
    <property type="protein sequence ID" value="MDR9896601.1"/>
    <property type="molecule type" value="Genomic_DNA"/>
</dbReference>
<keyword evidence="3 5" id="KW-0732">Signal</keyword>
<reference evidence="7" key="1">
    <citation type="journal article" date="2021" name="Science">
        <title>Hunting the eagle killer: A cyanobacterial neurotoxin causes vacuolar myelinopathy.</title>
        <authorList>
            <person name="Breinlinger S."/>
            <person name="Phillips T.J."/>
            <person name="Haram B.N."/>
            <person name="Mares J."/>
            <person name="Martinez Yerena J.A."/>
            <person name="Hrouzek P."/>
            <person name="Sobotka R."/>
            <person name="Henderson W.M."/>
            <person name="Schmieder P."/>
            <person name="Williams S.M."/>
            <person name="Lauderdale J.D."/>
            <person name="Wilde H.D."/>
            <person name="Gerrin W."/>
            <person name="Kust A."/>
            <person name="Washington J.W."/>
            <person name="Wagner C."/>
            <person name="Geier B."/>
            <person name="Liebeke M."/>
            <person name="Enke H."/>
            <person name="Niedermeyer T.H.J."/>
            <person name="Wilde S.B."/>
        </authorList>
    </citation>
    <scope>NUCLEOTIDE SEQUENCE [LARGE SCALE GENOMIC DNA]</scope>
    <source>
        <strain evidence="7">Thurmond2011</strain>
    </source>
</reference>
<dbReference type="GO" id="GO:0030288">
    <property type="term" value="C:outer membrane-bounded periplasmic space"/>
    <property type="evidence" value="ECO:0007669"/>
    <property type="project" value="TreeGrafter"/>
</dbReference>
<dbReference type="PANTHER" id="PTHR38102:SF1">
    <property type="entry name" value="PERIPLASMIC CHAPERONE SPY"/>
    <property type="match status" value="1"/>
</dbReference>
<dbReference type="GO" id="GO:0051082">
    <property type="term" value="F:unfolded protein binding"/>
    <property type="evidence" value="ECO:0007669"/>
    <property type="project" value="TreeGrafter"/>
</dbReference>
<keyword evidence="4" id="KW-0574">Periplasm</keyword>
<evidence type="ECO:0000256" key="2">
    <source>
        <dbReference type="ARBA" id="ARBA00008441"/>
    </source>
</evidence>
<evidence type="ECO:0000256" key="1">
    <source>
        <dbReference type="ARBA" id="ARBA00004418"/>
    </source>
</evidence>
<sequence length="154" mass="17507">MKIKTLSLIAGVFALTLTAAPFAAKANTTLNAPLQLAQATSPHHHRGRFFEQLGLSDAQKAQIKQIHQQTREQSKQVITPDQEQAFKTAMQNRQGFKAARQAMNLTEDQKSQLKQIWQSSREQINAVLTPDQQTKLQELRQQWRANHPKRETAQ</sequence>
<name>A0AAP5M649_9CYAN</name>
<evidence type="ECO:0000256" key="4">
    <source>
        <dbReference type="ARBA" id="ARBA00022764"/>
    </source>
</evidence>
<accession>A0AAP5M649</accession>
<evidence type="ECO:0000256" key="5">
    <source>
        <dbReference type="SAM" id="SignalP"/>
    </source>
</evidence>
<evidence type="ECO:0000313" key="7">
    <source>
        <dbReference type="Proteomes" id="UP000667802"/>
    </source>
</evidence>
<feature type="signal peptide" evidence="5">
    <location>
        <begin position="1"/>
        <end position="26"/>
    </location>
</feature>
<dbReference type="RefSeq" id="WP_208341568.1">
    <property type="nucleotide sequence ID" value="NZ_CAWQFN010000921.1"/>
</dbReference>
<dbReference type="Proteomes" id="UP000667802">
    <property type="component" value="Unassembled WGS sequence"/>
</dbReference>
<dbReference type="AlphaFoldDB" id="A0AAP5M649"/>
<dbReference type="InterPro" id="IPR052211">
    <property type="entry name" value="Cpx_auxiliary_protein"/>
</dbReference>